<dbReference type="PANTHER" id="PTHR43381:SF5">
    <property type="entry name" value="TR-TYPE G DOMAIN-CONTAINING PROTEIN"/>
    <property type="match status" value="1"/>
</dbReference>
<feature type="domain" description="Tr-type G" evidence="11">
    <location>
        <begin position="219"/>
        <end position="388"/>
    </location>
</feature>
<dbReference type="HAMAP" id="MF_00100_B">
    <property type="entry name" value="IF_2_B"/>
    <property type="match status" value="1"/>
</dbReference>
<evidence type="ECO:0000256" key="9">
    <source>
        <dbReference type="HAMAP-Rule" id="MF_00100"/>
    </source>
</evidence>
<dbReference type="InterPro" id="IPR000178">
    <property type="entry name" value="TF_IF2_bacterial-like"/>
</dbReference>
<proteinExistence type="inferred from homology"/>
<dbReference type="InterPro" id="IPR015760">
    <property type="entry name" value="TIF_IF2"/>
</dbReference>
<dbReference type="GO" id="GO:0005525">
    <property type="term" value="F:GTP binding"/>
    <property type="evidence" value="ECO:0007669"/>
    <property type="project" value="UniProtKB-KW"/>
</dbReference>
<organism evidence="12 13">
    <name type="scientific">Candidatus Aphodocola excrementigallinarum</name>
    <dbReference type="NCBI Taxonomy" id="2840670"/>
    <lineage>
        <taxon>Bacteria</taxon>
        <taxon>Bacillati</taxon>
        <taxon>Bacillota</taxon>
        <taxon>Bacilli</taxon>
        <taxon>Candidatus Aphodocola</taxon>
    </lineage>
</organism>
<dbReference type="InterPro" id="IPR023115">
    <property type="entry name" value="TIF_IF2_dom3"/>
</dbReference>
<dbReference type="CDD" id="cd01887">
    <property type="entry name" value="IF2_eIF5B"/>
    <property type="match status" value="1"/>
</dbReference>
<keyword evidence="4 9" id="KW-0396">Initiation factor</keyword>
<feature type="binding site" evidence="9">
    <location>
        <begin position="228"/>
        <end position="235"/>
    </location>
    <ligand>
        <name>GTP</name>
        <dbReference type="ChEBI" id="CHEBI:37565"/>
    </ligand>
</feature>
<dbReference type="InterPro" id="IPR000795">
    <property type="entry name" value="T_Tr_GTP-bd_dom"/>
</dbReference>
<evidence type="ECO:0000256" key="4">
    <source>
        <dbReference type="ARBA" id="ARBA00022540"/>
    </source>
</evidence>
<dbReference type="Pfam" id="PF00009">
    <property type="entry name" value="GTP_EFTU"/>
    <property type="match status" value="1"/>
</dbReference>
<dbReference type="Pfam" id="PF11987">
    <property type="entry name" value="IF-2"/>
    <property type="match status" value="1"/>
</dbReference>
<keyword evidence="6 9" id="KW-0648">Protein biosynthesis</keyword>
<evidence type="ECO:0000313" key="13">
    <source>
        <dbReference type="Proteomes" id="UP000824074"/>
    </source>
</evidence>
<dbReference type="NCBIfam" id="TIGR00231">
    <property type="entry name" value="small_GTP"/>
    <property type="match status" value="1"/>
</dbReference>
<keyword evidence="7 9" id="KW-0342">GTP-binding</keyword>
<dbReference type="InterPro" id="IPR006847">
    <property type="entry name" value="IF2_N"/>
</dbReference>
<dbReference type="AlphaFoldDB" id="A0A9D1LIP3"/>
<evidence type="ECO:0000256" key="2">
    <source>
        <dbReference type="ARBA" id="ARBA00020675"/>
    </source>
</evidence>
<keyword evidence="5 9" id="KW-0547">Nucleotide-binding</keyword>
<sequence length="716" mass="79246">MSVLEYALDMNKDEKEVLNACEKLDIKVSSKDDMLSDDAIVELDNYFANESTDEDTSLNINQDEEIIKKMEEDDYYDEVVDTLIDKKDTIYNSEPKAKKKKNKVKNKVKNKNLKEEKKNMYKNKEKLVSNETEKDENVILYKDGMTIKDFSLELGVSPTDIIKKLMGLGVMASINASLSFDDASVLALEYNKTLKKEEALDISNFEMFEVNDDPKDLEPRPPVVTIMGHVDHGKTSLLDAIRKSSVVEGEFGGITQHIGAYQVSYKDKKITFIDTPGHAAFTEMRARGASITDIVIIIVAADDGVMPQTIEAIDHAKAAKVPIIVAINKIDKPGADPEKVKREMSEHGLTPDTWGGDTIFVPISAKTHEGIDKLLENVLLIAELEDLKANKKRYAMGTVIESKLDKHVGPVVTLLVQNGTLRLGDPVVIGEYYGKIRALKNDLGEEVTYALPSTPVSVTGITGVPTSGDKFMAFESEKQAHSVAEHRMQTAKLKANTNKTSLSLDDLFGKISDGLKEINIVLKTDVKGSEEAVKNALLKIDVEGCRLNVIRSGVGTITESDVVLANASDAIIIGFNVRPSNKLMDYAKENGVEIRLHNIIYKVVEEMESAMKGMLDPEYEEKTLGQAEIRKIYKFSKTGNIAGCYVLSGVVKMGAKARVIRDGVVVYDGAINTIQREKDQAKEVKAGFECGITLENFGDIKENDIIEAYELVEIKR</sequence>
<dbReference type="FunFam" id="3.40.50.10050:FF:000001">
    <property type="entry name" value="Translation initiation factor IF-2"/>
    <property type="match status" value="1"/>
</dbReference>
<evidence type="ECO:0000256" key="1">
    <source>
        <dbReference type="ARBA" id="ARBA00007733"/>
    </source>
</evidence>
<dbReference type="CDD" id="cd03702">
    <property type="entry name" value="IF2_mtIF2_II"/>
    <property type="match status" value="1"/>
</dbReference>
<dbReference type="InterPro" id="IPR027417">
    <property type="entry name" value="P-loop_NTPase"/>
</dbReference>
<dbReference type="CDD" id="cd03692">
    <property type="entry name" value="mtIF2_IVc"/>
    <property type="match status" value="1"/>
</dbReference>
<dbReference type="Gene3D" id="3.40.50.300">
    <property type="entry name" value="P-loop containing nucleotide triphosphate hydrolases"/>
    <property type="match status" value="1"/>
</dbReference>
<dbReference type="SUPFAM" id="SSF52156">
    <property type="entry name" value="Initiation factor IF2/eIF5b, domain 3"/>
    <property type="match status" value="1"/>
</dbReference>
<gene>
    <name evidence="9 12" type="primary">infB</name>
    <name evidence="12" type="ORF">IAB68_02005</name>
</gene>
<dbReference type="Pfam" id="PF22042">
    <property type="entry name" value="EF-G_D2"/>
    <property type="match status" value="1"/>
</dbReference>
<dbReference type="GO" id="GO:0003924">
    <property type="term" value="F:GTPase activity"/>
    <property type="evidence" value="ECO:0007669"/>
    <property type="project" value="UniProtKB-UniRule"/>
</dbReference>
<reference evidence="12" key="1">
    <citation type="submission" date="2020-10" db="EMBL/GenBank/DDBJ databases">
        <authorList>
            <person name="Gilroy R."/>
        </authorList>
    </citation>
    <scope>NUCLEOTIDE SEQUENCE</scope>
    <source>
        <strain evidence="12">CHK193-30670</strain>
    </source>
</reference>
<dbReference type="FunFam" id="2.40.30.10:FF:000007">
    <property type="entry name" value="Translation initiation factor IF-2"/>
    <property type="match status" value="1"/>
</dbReference>
<dbReference type="GO" id="GO:0003743">
    <property type="term" value="F:translation initiation factor activity"/>
    <property type="evidence" value="ECO:0007669"/>
    <property type="project" value="UniProtKB-UniRule"/>
</dbReference>
<dbReference type="Gene3D" id="2.40.30.10">
    <property type="entry name" value="Translation factors"/>
    <property type="match status" value="2"/>
</dbReference>
<feature type="binding site" evidence="9">
    <location>
        <begin position="274"/>
        <end position="278"/>
    </location>
    <ligand>
        <name>GTP</name>
        <dbReference type="ChEBI" id="CHEBI:37565"/>
    </ligand>
</feature>
<comment type="caution">
    <text evidence="12">The sequence shown here is derived from an EMBL/GenBank/DDBJ whole genome shotgun (WGS) entry which is preliminary data.</text>
</comment>
<evidence type="ECO:0000259" key="11">
    <source>
        <dbReference type="PROSITE" id="PS51722"/>
    </source>
</evidence>
<evidence type="ECO:0000256" key="5">
    <source>
        <dbReference type="ARBA" id="ARBA00022741"/>
    </source>
</evidence>
<reference evidence="12" key="2">
    <citation type="journal article" date="2021" name="PeerJ">
        <title>Extensive microbial diversity within the chicken gut microbiome revealed by metagenomics and culture.</title>
        <authorList>
            <person name="Gilroy R."/>
            <person name="Ravi A."/>
            <person name="Getino M."/>
            <person name="Pursley I."/>
            <person name="Horton D.L."/>
            <person name="Alikhan N.F."/>
            <person name="Baker D."/>
            <person name="Gharbi K."/>
            <person name="Hall N."/>
            <person name="Watson M."/>
            <person name="Adriaenssens E.M."/>
            <person name="Foster-Nyarko E."/>
            <person name="Jarju S."/>
            <person name="Secka A."/>
            <person name="Antonio M."/>
            <person name="Oren A."/>
            <person name="Chaudhuri R.R."/>
            <person name="La Ragione R."/>
            <person name="Hildebrand F."/>
            <person name="Pallen M.J."/>
        </authorList>
    </citation>
    <scope>NUCLEOTIDE SEQUENCE</scope>
    <source>
        <strain evidence="12">CHK193-30670</strain>
    </source>
</reference>
<dbReference type="SUPFAM" id="SSF52540">
    <property type="entry name" value="P-loop containing nucleoside triphosphate hydrolases"/>
    <property type="match status" value="1"/>
</dbReference>
<dbReference type="PANTHER" id="PTHR43381">
    <property type="entry name" value="TRANSLATION INITIATION FACTOR IF-2-RELATED"/>
    <property type="match status" value="1"/>
</dbReference>
<protein>
    <recommendedName>
        <fullName evidence="2 9">Translation initiation factor IF-2</fullName>
    </recommendedName>
</protein>
<dbReference type="InterPro" id="IPR053905">
    <property type="entry name" value="EF-G-like_DII"/>
</dbReference>
<evidence type="ECO:0000256" key="7">
    <source>
        <dbReference type="ARBA" id="ARBA00023134"/>
    </source>
</evidence>
<dbReference type="GO" id="GO:0005829">
    <property type="term" value="C:cytosol"/>
    <property type="evidence" value="ECO:0007669"/>
    <property type="project" value="TreeGrafter"/>
</dbReference>
<accession>A0A9D1LIP3</accession>
<dbReference type="InterPro" id="IPR036925">
    <property type="entry name" value="TIF_IF2_dom3_sf"/>
</dbReference>
<dbReference type="InterPro" id="IPR009000">
    <property type="entry name" value="Transl_B-barrel_sf"/>
</dbReference>
<dbReference type="Proteomes" id="UP000824074">
    <property type="component" value="Unassembled WGS sequence"/>
</dbReference>
<keyword evidence="3 9" id="KW-0963">Cytoplasm</keyword>
<dbReference type="FunFam" id="2.40.30.10:FF:000008">
    <property type="entry name" value="Translation initiation factor IF-2"/>
    <property type="match status" value="1"/>
</dbReference>
<evidence type="ECO:0000313" key="12">
    <source>
        <dbReference type="EMBL" id="HIU40062.1"/>
    </source>
</evidence>
<comment type="similarity">
    <text evidence="1 9 10">Belongs to the TRAFAC class translation factor GTPase superfamily. Classic translation factor GTPase family. IF-2 subfamily.</text>
</comment>
<dbReference type="Pfam" id="PF04760">
    <property type="entry name" value="IF2_N"/>
    <property type="match status" value="1"/>
</dbReference>
<evidence type="ECO:0000256" key="8">
    <source>
        <dbReference type="ARBA" id="ARBA00025162"/>
    </source>
</evidence>
<dbReference type="NCBIfam" id="TIGR00487">
    <property type="entry name" value="IF-2"/>
    <property type="match status" value="1"/>
</dbReference>
<dbReference type="SUPFAM" id="SSF50447">
    <property type="entry name" value="Translation proteins"/>
    <property type="match status" value="2"/>
</dbReference>
<dbReference type="Gene3D" id="3.40.50.10050">
    <property type="entry name" value="Translation initiation factor IF- 2, domain 3"/>
    <property type="match status" value="1"/>
</dbReference>
<name>A0A9D1LIP3_9FIRM</name>
<dbReference type="EMBL" id="DVMT01000020">
    <property type="protein sequence ID" value="HIU40062.1"/>
    <property type="molecule type" value="Genomic_DNA"/>
</dbReference>
<comment type="function">
    <text evidence="8 9 10">One of the essential components for the initiation of protein synthesis. Protects formylmethionyl-tRNA from spontaneous hydrolysis and promotes its binding to the 30S ribosomal subunits. Also involved in the hydrolysis of GTP during the formation of the 70S ribosomal complex.</text>
</comment>
<feature type="region of interest" description="G-domain" evidence="9">
    <location>
        <begin position="222"/>
        <end position="370"/>
    </location>
</feature>
<feature type="binding site" evidence="9">
    <location>
        <begin position="328"/>
        <end position="331"/>
    </location>
    <ligand>
        <name>GTP</name>
        <dbReference type="ChEBI" id="CHEBI:37565"/>
    </ligand>
</feature>
<evidence type="ECO:0000256" key="6">
    <source>
        <dbReference type="ARBA" id="ARBA00022917"/>
    </source>
</evidence>
<dbReference type="FunFam" id="3.40.50.300:FF:000019">
    <property type="entry name" value="Translation initiation factor IF-2"/>
    <property type="match status" value="1"/>
</dbReference>
<evidence type="ECO:0000256" key="3">
    <source>
        <dbReference type="ARBA" id="ARBA00022490"/>
    </source>
</evidence>
<dbReference type="InterPro" id="IPR044145">
    <property type="entry name" value="IF2_II"/>
</dbReference>
<evidence type="ECO:0000256" key="10">
    <source>
        <dbReference type="RuleBase" id="RU000644"/>
    </source>
</evidence>
<comment type="subcellular location">
    <subcellularLocation>
        <location evidence="9">Cytoplasm</location>
    </subcellularLocation>
</comment>
<dbReference type="PROSITE" id="PS51722">
    <property type="entry name" value="G_TR_2"/>
    <property type="match status" value="1"/>
</dbReference>
<dbReference type="InterPro" id="IPR005225">
    <property type="entry name" value="Small_GTP-bd"/>
</dbReference>